<dbReference type="SUPFAM" id="SSF50353">
    <property type="entry name" value="Cytokine"/>
    <property type="match status" value="1"/>
</dbReference>
<protein>
    <submittedName>
        <fullName evidence="2">Uncharacterized protein</fullName>
    </submittedName>
</protein>
<dbReference type="OrthoDB" id="8962877at2759"/>
<dbReference type="InterPro" id="IPR008996">
    <property type="entry name" value="IL1/FGF"/>
</dbReference>
<gene>
    <name evidence="2" type="ORF">NHX12_005294</name>
</gene>
<feature type="compositionally biased region" description="Acidic residues" evidence="1">
    <location>
        <begin position="127"/>
        <end position="143"/>
    </location>
</feature>
<dbReference type="Proteomes" id="UP001148018">
    <property type="component" value="Unassembled WGS sequence"/>
</dbReference>
<evidence type="ECO:0000313" key="2">
    <source>
        <dbReference type="EMBL" id="KAJ3592956.1"/>
    </source>
</evidence>
<keyword evidence="3" id="KW-1185">Reference proteome</keyword>
<organism evidence="2 3">
    <name type="scientific">Muraenolepis orangiensis</name>
    <name type="common">Patagonian moray cod</name>
    <dbReference type="NCBI Taxonomy" id="630683"/>
    <lineage>
        <taxon>Eukaryota</taxon>
        <taxon>Metazoa</taxon>
        <taxon>Chordata</taxon>
        <taxon>Craniata</taxon>
        <taxon>Vertebrata</taxon>
        <taxon>Euteleostomi</taxon>
        <taxon>Actinopterygii</taxon>
        <taxon>Neopterygii</taxon>
        <taxon>Teleostei</taxon>
        <taxon>Neoteleostei</taxon>
        <taxon>Acanthomorphata</taxon>
        <taxon>Zeiogadaria</taxon>
        <taxon>Gadariae</taxon>
        <taxon>Gadiformes</taxon>
        <taxon>Muraenolepidoidei</taxon>
        <taxon>Muraenolepididae</taxon>
        <taxon>Muraenolepis</taxon>
    </lineage>
</organism>
<dbReference type="AlphaFoldDB" id="A0A9Q0DR65"/>
<evidence type="ECO:0000313" key="3">
    <source>
        <dbReference type="Proteomes" id="UP001148018"/>
    </source>
</evidence>
<feature type="region of interest" description="Disordered" evidence="1">
    <location>
        <begin position="118"/>
        <end position="157"/>
    </location>
</feature>
<dbReference type="EMBL" id="JANIIK010000112">
    <property type="protein sequence ID" value="KAJ3592956.1"/>
    <property type="molecule type" value="Genomic_DNA"/>
</dbReference>
<name>A0A9Q0DR65_9TELE</name>
<proteinExistence type="predicted"/>
<evidence type="ECO:0000256" key="1">
    <source>
        <dbReference type="SAM" id="MobiDB-lite"/>
    </source>
</evidence>
<dbReference type="Gene3D" id="2.80.10.50">
    <property type="match status" value="1"/>
</dbReference>
<sequence length="350" mass="38724">MDAEGPFMEGGVKINHAFLEGEHHYQVTGVCIGRRRRGEPLFARKGDVLTLINGAQLNNVPPEELARLLTEGNPKLTVHQAARKKYLDHGLPGKDALQPFKKEPAVLYFSMEMRREEDLGQGKGGVEEEEEGGNVEEGDEGNQGEEGAGPVEKEPGAGQEAGCGGLLVVKLTNTSITVIKGRGCQDGCPSRDCQGTGCTFNEVVMVTNSSTVTLVPGDTCSFMMYKEMANVSLENVTSQQYLRNLFIENRPFADADSGESLLSRVAFSTCDKERLKLFYMQDEAAVAFLFYMRGYASRERTFESVLCPGWFINMLGEETVQVDQPPHPHAQNRQKESSFFFFIQNFTSHL</sequence>
<reference evidence="2" key="1">
    <citation type="submission" date="2022-07" db="EMBL/GenBank/DDBJ databases">
        <title>Chromosome-level genome of Muraenolepis orangiensis.</title>
        <authorList>
            <person name="Kim J."/>
        </authorList>
    </citation>
    <scope>NUCLEOTIDE SEQUENCE</scope>
    <source>
        <strain evidence="2">KU_S4_2022</strain>
        <tissue evidence="2">Muscle</tissue>
    </source>
</reference>
<accession>A0A9Q0DR65</accession>
<comment type="caution">
    <text evidence="2">The sequence shown here is derived from an EMBL/GenBank/DDBJ whole genome shotgun (WGS) entry which is preliminary data.</text>
</comment>